<dbReference type="SUPFAM" id="SSF46911">
    <property type="entry name" value="Ribosomal protein S18"/>
    <property type="match status" value="1"/>
</dbReference>
<dbReference type="OrthoDB" id="21463at2759"/>
<evidence type="ECO:0000256" key="2">
    <source>
        <dbReference type="ARBA" id="ARBA00022980"/>
    </source>
</evidence>
<evidence type="ECO:0000256" key="4">
    <source>
        <dbReference type="ARBA" id="ARBA00035264"/>
    </source>
</evidence>
<dbReference type="GO" id="GO:0070181">
    <property type="term" value="F:small ribosomal subunit rRNA binding"/>
    <property type="evidence" value="ECO:0007669"/>
    <property type="project" value="TreeGrafter"/>
</dbReference>
<dbReference type="InterPro" id="IPR001648">
    <property type="entry name" value="Ribosomal_bS18"/>
</dbReference>
<dbReference type="Proteomes" id="UP000054538">
    <property type="component" value="Unassembled WGS sequence"/>
</dbReference>
<dbReference type="STRING" id="930991.A0A0D0DMP2"/>
<dbReference type="Pfam" id="PF01084">
    <property type="entry name" value="Ribosomal_S18"/>
    <property type="match status" value="1"/>
</dbReference>
<keyword evidence="3" id="KW-0687">Ribonucleoprotein</keyword>
<evidence type="ECO:0000313" key="5">
    <source>
        <dbReference type="EMBL" id="KIL00033.1"/>
    </source>
</evidence>
<protein>
    <recommendedName>
        <fullName evidence="4">Small ribosomal subunit protein bS18m</fullName>
    </recommendedName>
</protein>
<dbReference type="GO" id="GO:0032543">
    <property type="term" value="P:mitochondrial translation"/>
    <property type="evidence" value="ECO:0007669"/>
    <property type="project" value="TreeGrafter"/>
</dbReference>
<dbReference type="PANTHER" id="PTHR13479">
    <property type="entry name" value="30S RIBOSOMAL PROTEIN S18"/>
    <property type="match status" value="1"/>
</dbReference>
<evidence type="ECO:0000256" key="3">
    <source>
        <dbReference type="ARBA" id="ARBA00023274"/>
    </source>
</evidence>
<accession>A0A0D0DMP2</accession>
<dbReference type="HOGENOM" id="CLU_110814_1_0_1"/>
<reference evidence="6" key="2">
    <citation type="submission" date="2015-01" db="EMBL/GenBank/DDBJ databases">
        <title>Evolutionary Origins and Diversification of the Mycorrhizal Mutualists.</title>
        <authorList>
            <consortium name="DOE Joint Genome Institute"/>
            <consortium name="Mycorrhizal Genomics Consortium"/>
            <person name="Kohler A."/>
            <person name="Kuo A."/>
            <person name="Nagy L.G."/>
            <person name="Floudas D."/>
            <person name="Copeland A."/>
            <person name="Barry K.W."/>
            <person name="Cichocki N."/>
            <person name="Veneault-Fourrey C."/>
            <person name="LaButti K."/>
            <person name="Lindquist E.A."/>
            <person name="Lipzen A."/>
            <person name="Lundell T."/>
            <person name="Morin E."/>
            <person name="Murat C."/>
            <person name="Riley R."/>
            <person name="Ohm R."/>
            <person name="Sun H."/>
            <person name="Tunlid A."/>
            <person name="Henrissat B."/>
            <person name="Grigoriev I.V."/>
            <person name="Hibbett D.S."/>
            <person name="Martin F."/>
        </authorList>
    </citation>
    <scope>NUCLEOTIDE SEQUENCE [LARGE SCALE GENOMIC DNA]</scope>
    <source>
        <strain evidence="6">Ve08.2h10</strain>
    </source>
</reference>
<dbReference type="GO" id="GO:0003735">
    <property type="term" value="F:structural constituent of ribosome"/>
    <property type="evidence" value="ECO:0007669"/>
    <property type="project" value="InterPro"/>
</dbReference>
<reference evidence="5 6" key="1">
    <citation type="submission" date="2014-04" db="EMBL/GenBank/DDBJ databases">
        <authorList>
            <consortium name="DOE Joint Genome Institute"/>
            <person name="Kuo A."/>
            <person name="Kohler A."/>
            <person name="Jargeat P."/>
            <person name="Nagy L.G."/>
            <person name="Floudas D."/>
            <person name="Copeland A."/>
            <person name="Barry K.W."/>
            <person name="Cichocki N."/>
            <person name="Veneault-Fourrey C."/>
            <person name="LaButti K."/>
            <person name="Lindquist E.A."/>
            <person name="Lipzen A."/>
            <person name="Lundell T."/>
            <person name="Morin E."/>
            <person name="Murat C."/>
            <person name="Sun H."/>
            <person name="Tunlid A."/>
            <person name="Henrissat B."/>
            <person name="Grigoriev I.V."/>
            <person name="Hibbett D.S."/>
            <person name="Martin F."/>
            <person name="Nordberg H.P."/>
            <person name="Cantor M.N."/>
            <person name="Hua S.X."/>
        </authorList>
    </citation>
    <scope>NUCLEOTIDE SEQUENCE [LARGE SCALE GENOMIC DNA]</scope>
    <source>
        <strain evidence="5 6">Ve08.2h10</strain>
    </source>
</reference>
<dbReference type="PRINTS" id="PR00974">
    <property type="entry name" value="RIBOSOMALS18"/>
</dbReference>
<evidence type="ECO:0000313" key="6">
    <source>
        <dbReference type="Proteomes" id="UP000054538"/>
    </source>
</evidence>
<organism evidence="5 6">
    <name type="scientific">Paxillus rubicundulus Ve08.2h10</name>
    <dbReference type="NCBI Taxonomy" id="930991"/>
    <lineage>
        <taxon>Eukaryota</taxon>
        <taxon>Fungi</taxon>
        <taxon>Dikarya</taxon>
        <taxon>Basidiomycota</taxon>
        <taxon>Agaricomycotina</taxon>
        <taxon>Agaricomycetes</taxon>
        <taxon>Agaricomycetidae</taxon>
        <taxon>Boletales</taxon>
        <taxon>Paxilineae</taxon>
        <taxon>Paxillaceae</taxon>
        <taxon>Paxillus</taxon>
    </lineage>
</organism>
<dbReference type="GO" id="GO:0005763">
    <property type="term" value="C:mitochondrial small ribosomal subunit"/>
    <property type="evidence" value="ECO:0007669"/>
    <property type="project" value="TreeGrafter"/>
</dbReference>
<dbReference type="InterPro" id="IPR036870">
    <property type="entry name" value="Ribosomal_bS18_sf"/>
</dbReference>
<gene>
    <name evidence="5" type="ORF">PAXRUDRAFT_822055</name>
</gene>
<evidence type="ECO:0000256" key="1">
    <source>
        <dbReference type="ARBA" id="ARBA00005589"/>
    </source>
</evidence>
<dbReference type="AlphaFoldDB" id="A0A0D0DMP2"/>
<proteinExistence type="inferred from homology"/>
<keyword evidence="6" id="KW-1185">Reference proteome</keyword>
<dbReference type="PANTHER" id="PTHR13479:SF40">
    <property type="entry name" value="SMALL RIBOSOMAL SUBUNIT PROTEIN BS18M"/>
    <property type="match status" value="1"/>
</dbReference>
<name>A0A0D0DMP2_9AGAM</name>
<sequence>MLFDIIQLVSRAATRHAATRTPTFQLAGIRFSSSGSSLQSDQNRLEEILDEEGSKQDQQPSGDAQIQWQSQGLRRKFAPGLFIRPHYWSHEHRFEKKLLRLKLSQVGPGRREARDRDILRHFDIDPLWETSNSTLLAAFLTEMGKIRPRTQTRVSTKTQRRIAKAIRRAKMMGVIPLLSNPRLVPKRR</sequence>
<dbReference type="InParanoid" id="A0A0D0DMP2"/>
<keyword evidence="2" id="KW-0689">Ribosomal protein</keyword>
<comment type="similarity">
    <text evidence="1">Belongs to the bacterial ribosomal protein bS18 family.</text>
</comment>
<dbReference type="EMBL" id="KN824843">
    <property type="protein sequence ID" value="KIL00033.1"/>
    <property type="molecule type" value="Genomic_DNA"/>
</dbReference>
<dbReference type="Gene3D" id="4.10.640.10">
    <property type="entry name" value="Ribosomal protein S18"/>
    <property type="match status" value="1"/>
</dbReference>